<dbReference type="Pfam" id="PF00072">
    <property type="entry name" value="Response_reg"/>
    <property type="match status" value="1"/>
</dbReference>
<comment type="caution">
    <text evidence="18">The sequence shown here is derived from an EMBL/GenBank/DDBJ whole genome shotgun (WGS) entry which is preliminary data.</text>
</comment>
<dbReference type="Gene3D" id="3.30.450.40">
    <property type="match status" value="1"/>
</dbReference>
<evidence type="ECO:0000256" key="6">
    <source>
        <dbReference type="ARBA" id="ARBA00022679"/>
    </source>
</evidence>
<evidence type="ECO:0000313" key="19">
    <source>
        <dbReference type="Proteomes" id="UP000030106"/>
    </source>
</evidence>
<dbReference type="InterPro" id="IPR010559">
    <property type="entry name" value="Sig_transdc_His_kin_internal"/>
</dbReference>
<feature type="transmembrane region" description="Helical" evidence="15">
    <location>
        <begin position="106"/>
        <end position="127"/>
    </location>
</feature>
<dbReference type="SUPFAM" id="SSF55781">
    <property type="entry name" value="GAF domain-like"/>
    <property type="match status" value="1"/>
</dbReference>
<evidence type="ECO:0000256" key="12">
    <source>
        <dbReference type="ARBA" id="ARBA00023012"/>
    </source>
</evidence>
<dbReference type="GO" id="GO:0000155">
    <property type="term" value="F:phosphorelay sensor kinase activity"/>
    <property type="evidence" value="ECO:0007669"/>
    <property type="project" value="InterPro"/>
</dbReference>
<keyword evidence="8" id="KW-0547">Nucleotide-binding</keyword>
<dbReference type="GO" id="GO:0071555">
    <property type="term" value="P:cell wall organization"/>
    <property type="evidence" value="ECO:0007669"/>
    <property type="project" value="InterPro"/>
</dbReference>
<feature type="transmembrane region" description="Helical" evidence="15">
    <location>
        <begin position="6"/>
        <end position="24"/>
    </location>
</feature>
<dbReference type="PANTHER" id="PTHR34220">
    <property type="entry name" value="SENSOR HISTIDINE KINASE YPDA"/>
    <property type="match status" value="1"/>
</dbReference>
<keyword evidence="13 15" id="KW-0472">Membrane</keyword>
<dbReference type="InterPro" id="IPR011620">
    <property type="entry name" value="Sig_transdc_His_kinase_LytS_TM"/>
</dbReference>
<evidence type="ECO:0000256" key="11">
    <source>
        <dbReference type="ARBA" id="ARBA00022989"/>
    </source>
</evidence>
<dbReference type="GO" id="GO:0005886">
    <property type="term" value="C:plasma membrane"/>
    <property type="evidence" value="ECO:0007669"/>
    <property type="project" value="UniProtKB-SubCell"/>
</dbReference>
<evidence type="ECO:0000256" key="7">
    <source>
        <dbReference type="ARBA" id="ARBA00022692"/>
    </source>
</evidence>
<dbReference type="InterPro" id="IPR001789">
    <property type="entry name" value="Sig_transdc_resp-reg_receiver"/>
</dbReference>
<dbReference type="InterPro" id="IPR050640">
    <property type="entry name" value="Bact_2-comp_sensor_kinase"/>
</dbReference>
<evidence type="ECO:0000259" key="16">
    <source>
        <dbReference type="PROSITE" id="PS50110"/>
    </source>
</evidence>
<evidence type="ECO:0000256" key="13">
    <source>
        <dbReference type="ARBA" id="ARBA00023136"/>
    </source>
</evidence>
<dbReference type="STRING" id="1245745.A0A0A2VZB2"/>
<feature type="domain" description="HTH LytTR-type" evidence="17">
    <location>
        <begin position="611"/>
        <end position="713"/>
    </location>
</feature>
<dbReference type="Pfam" id="PF13185">
    <property type="entry name" value="GAF_2"/>
    <property type="match status" value="1"/>
</dbReference>
<feature type="modified residue" description="4-aspartylphosphate" evidence="14">
    <location>
        <position position="528"/>
    </location>
</feature>
<name>A0A0A2VZB2_BEABA</name>
<feature type="transmembrane region" description="Helical" evidence="15">
    <location>
        <begin position="74"/>
        <end position="94"/>
    </location>
</feature>
<organism evidence="18 19">
    <name type="scientific">Beauveria bassiana D1-5</name>
    <dbReference type="NCBI Taxonomy" id="1245745"/>
    <lineage>
        <taxon>Eukaryota</taxon>
        <taxon>Fungi</taxon>
        <taxon>Dikarya</taxon>
        <taxon>Ascomycota</taxon>
        <taxon>Pezizomycotina</taxon>
        <taxon>Sordariomycetes</taxon>
        <taxon>Hypocreomycetidae</taxon>
        <taxon>Hypocreales</taxon>
        <taxon>Cordycipitaceae</taxon>
        <taxon>Beauveria</taxon>
    </lineage>
</organism>
<evidence type="ECO:0000256" key="8">
    <source>
        <dbReference type="ARBA" id="ARBA00022741"/>
    </source>
</evidence>
<dbReference type="HOGENOM" id="CLU_387308_0_0_1"/>
<dbReference type="InterPro" id="IPR007492">
    <property type="entry name" value="LytTR_DNA-bd_dom"/>
</dbReference>
<dbReference type="InterPro" id="IPR003018">
    <property type="entry name" value="GAF"/>
</dbReference>
<dbReference type="InterPro" id="IPR029016">
    <property type="entry name" value="GAF-like_dom_sf"/>
</dbReference>
<protein>
    <recommendedName>
        <fullName evidence="3">histidine kinase</fullName>
        <ecNumber evidence="3">2.7.13.3</ecNumber>
    </recommendedName>
</protein>
<evidence type="ECO:0000256" key="15">
    <source>
        <dbReference type="SAM" id="Phobius"/>
    </source>
</evidence>
<dbReference type="FunFam" id="3.40.50.2300:FF:000051">
    <property type="entry name" value="Two-component response regulator yehT"/>
    <property type="match status" value="1"/>
</dbReference>
<dbReference type="GO" id="GO:0003677">
    <property type="term" value="F:DNA binding"/>
    <property type="evidence" value="ECO:0007669"/>
    <property type="project" value="InterPro"/>
</dbReference>
<dbReference type="Gene3D" id="2.40.50.1020">
    <property type="entry name" value="LytTr DNA-binding domain"/>
    <property type="match status" value="1"/>
</dbReference>
<feature type="transmembrane region" description="Helical" evidence="15">
    <location>
        <begin position="44"/>
        <end position="62"/>
    </location>
</feature>
<dbReference type="Proteomes" id="UP000030106">
    <property type="component" value="Unassembled WGS sequence"/>
</dbReference>
<evidence type="ECO:0000256" key="14">
    <source>
        <dbReference type="PROSITE-ProRule" id="PRU00169"/>
    </source>
</evidence>
<dbReference type="Pfam" id="PF07694">
    <property type="entry name" value="5TM-5TMR_LYT"/>
    <property type="match status" value="2"/>
</dbReference>
<dbReference type="SUPFAM" id="SSF52172">
    <property type="entry name" value="CheY-like"/>
    <property type="match status" value="1"/>
</dbReference>
<keyword evidence="7 15" id="KW-0812">Transmembrane</keyword>
<dbReference type="NCBIfam" id="NF008677">
    <property type="entry name" value="PRK11697.1"/>
    <property type="match status" value="1"/>
</dbReference>
<dbReference type="FunFam" id="2.40.50.1020:FF:000001">
    <property type="entry name" value="Two-component response regulator yehT"/>
    <property type="match status" value="1"/>
</dbReference>
<evidence type="ECO:0000256" key="2">
    <source>
        <dbReference type="ARBA" id="ARBA00004651"/>
    </source>
</evidence>
<comment type="catalytic activity">
    <reaction evidence="1">
        <text>ATP + protein L-histidine = ADP + protein N-phospho-L-histidine.</text>
        <dbReference type="EC" id="2.7.13.3"/>
    </reaction>
</comment>
<evidence type="ECO:0000256" key="10">
    <source>
        <dbReference type="ARBA" id="ARBA00022840"/>
    </source>
</evidence>
<evidence type="ECO:0000256" key="4">
    <source>
        <dbReference type="ARBA" id="ARBA00022475"/>
    </source>
</evidence>
<comment type="subcellular location">
    <subcellularLocation>
        <location evidence="2">Cell membrane</location>
        <topology evidence="2">Multi-pass membrane protein</topology>
    </subcellularLocation>
</comment>
<evidence type="ECO:0000256" key="9">
    <source>
        <dbReference type="ARBA" id="ARBA00022777"/>
    </source>
</evidence>
<proteinExistence type="predicted"/>
<dbReference type="SMART" id="SM00065">
    <property type="entry name" value="GAF"/>
    <property type="match status" value="1"/>
</dbReference>
<evidence type="ECO:0000256" key="3">
    <source>
        <dbReference type="ARBA" id="ARBA00012438"/>
    </source>
</evidence>
<dbReference type="Pfam" id="PF06580">
    <property type="entry name" value="His_kinase"/>
    <property type="match status" value="1"/>
</dbReference>
<keyword evidence="4" id="KW-1003">Cell membrane</keyword>
<accession>A0A0A2VZB2</accession>
<dbReference type="InterPro" id="IPR036890">
    <property type="entry name" value="HATPase_C_sf"/>
</dbReference>
<evidence type="ECO:0000259" key="17">
    <source>
        <dbReference type="PROSITE" id="PS50930"/>
    </source>
</evidence>
<dbReference type="SMART" id="SM00850">
    <property type="entry name" value="LytTR"/>
    <property type="match status" value="1"/>
</dbReference>
<sequence>MYESNLILLLLQQMCVFLVIAWLMSKTRLFIPLMQVTVRLPHKLLCYITFSVFCIMGTYFGLHIEGSIANTRAIGAVMGGLLGGPVMIIILLIARPFQDALHLVESIAAPMMVTNTLGAAMFMRILLDKRAMFEKYTSAFSATALKVAASTEGILRQGFNEQNSLKVAKVLHQELDISAVAITDRERLLAFIGTGADHHLAGKPISSGYTWQAIENNEVVYADGNEVPYRCSLHPNCKLGSTLVIPLRGENQRVIGTIKLYEARNRLFSSINRTLGEGIAQLLSAQILAGKYEQQKALLAQSEIKLLHAQVNPHFLFNALNTLKAVIRHDGDKAGQLVQYLSTFFRKNLKRPSEIVTLSDEIEHVNAYLQIELARFQTQLAVNWQVPDELANHRLPAFTLQPIVENAIKHGTSQQLGNGMITIRARTEGNDVLVDVEDNAGLYRPKENRLWPGRELRAGMFYLHHRTFARRGVGMLRVLIVDDEPLARENLRILLENDGEIEIVGECANAIEAISAVNKLRPDVLFLDIQMPRISGLEMVGMLDERHRPRIVFLTAFDEYAVQAFEECAFDYLLKPIESQRLQKTLARLHQEAEAQDVSRLPDSQQPLKFIPCSGHSRIWLLQMEEVAYVSSRMSGVYVTSRDGKEGFTELTLRTLESRTSLLRCHRQYLVNMNYLQEIRLEDNSQAELLLRDGRTVPVSRRYLKSLKEAVGL</sequence>
<evidence type="ECO:0000313" key="18">
    <source>
        <dbReference type="EMBL" id="KGQ13221.1"/>
    </source>
</evidence>
<keyword evidence="9 18" id="KW-0418">Kinase</keyword>
<evidence type="ECO:0000256" key="1">
    <source>
        <dbReference type="ARBA" id="ARBA00000085"/>
    </source>
</evidence>
<keyword evidence="11 15" id="KW-1133">Transmembrane helix</keyword>
<reference evidence="18 19" key="1">
    <citation type="submission" date="2012-10" db="EMBL/GenBank/DDBJ databases">
        <title>Genome sequencing and analysis of entomopathogenic fungi Beauveria bassiana D1-5.</title>
        <authorList>
            <person name="Li Q."/>
            <person name="Wang L."/>
            <person name="Zhang Z."/>
            <person name="Wang Q."/>
            <person name="Ren J."/>
            <person name="Wang M."/>
            <person name="Xu W."/>
            <person name="Wang J."/>
            <person name="Lu Y."/>
            <person name="Du Q."/>
            <person name="Sun Z."/>
        </authorList>
    </citation>
    <scope>NUCLEOTIDE SEQUENCE [LARGE SCALE GENOMIC DNA]</scope>
    <source>
        <strain evidence="18 19">D1-5</strain>
    </source>
</reference>
<dbReference type="InterPro" id="IPR011006">
    <property type="entry name" value="CheY-like_superfamily"/>
</dbReference>
<feature type="domain" description="Response regulatory" evidence="16">
    <location>
        <begin position="477"/>
        <end position="590"/>
    </location>
</feature>
<dbReference type="EC" id="2.7.13.3" evidence="3"/>
<keyword evidence="12" id="KW-0902">Two-component regulatory system</keyword>
<dbReference type="PANTHER" id="PTHR34220:SF10">
    <property type="entry name" value="SENSOR HISTIDINE KINASE BTSS"/>
    <property type="match status" value="1"/>
</dbReference>
<dbReference type="EMBL" id="ANFO01000051">
    <property type="protein sequence ID" value="KGQ13221.1"/>
    <property type="molecule type" value="Genomic_DNA"/>
</dbReference>
<dbReference type="SUPFAM" id="SSF55874">
    <property type="entry name" value="ATPase domain of HSP90 chaperone/DNA topoisomerase II/histidine kinase"/>
    <property type="match status" value="1"/>
</dbReference>
<dbReference type="Pfam" id="PF04397">
    <property type="entry name" value="LytTR"/>
    <property type="match status" value="1"/>
</dbReference>
<keyword evidence="6" id="KW-0808">Transferase</keyword>
<dbReference type="Gene3D" id="3.30.565.10">
    <property type="entry name" value="Histidine kinase-like ATPase, C-terminal domain"/>
    <property type="match status" value="1"/>
</dbReference>
<keyword evidence="5 14" id="KW-0597">Phosphoprotein</keyword>
<dbReference type="GO" id="GO:0005524">
    <property type="term" value="F:ATP binding"/>
    <property type="evidence" value="ECO:0007669"/>
    <property type="project" value="UniProtKB-KW"/>
</dbReference>
<evidence type="ECO:0000256" key="5">
    <source>
        <dbReference type="ARBA" id="ARBA00022553"/>
    </source>
</evidence>
<dbReference type="PROSITE" id="PS50110">
    <property type="entry name" value="RESPONSE_REGULATORY"/>
    <property type="match status" value="1"/>
</dbReference>
<dbReference type="AlphaFoldDB" id="A0A0A2VZB2"/>
<keyword evidence="10" id="KW-0067">ATP-binding</keyword>
<dbReference type="SMART" id="SM00448">
    <property type="entry name" value="REC"/>
    <property type="match status" value="1"/>
</dbReference>
<dbReference type="Gene3D" id="3.40.50.2300">
    <property type="match status" value="1"/>
</dbReference>
<gene>
    <name evidence="18" type="ORF">BBAD15_g1040</name>
</gene>
<dbReference type="PROSITE" id="PS50930">
    <property type="entry name" value="HTH_LYTTR"/>
    <property type="match status" value="1"/>
</dbReference>
<dbReference type="CDD" id="cd17532">
    <property type="entry name" value="REC_LytTR_AlgR-like"/>
    <property type="match status" value="1"/>
</dbReference>